<evidence type="ECO:0000256" key="1">
    <source>
        <dbReference type="ARBA" id="ARBA00023015"/>
    </source>
</evidence>
<dbReference type="AlphaFoldDB" id="A0A2T2X7W1"/>
<evidence type="ECO:0000313" key="6">
    <source>
        <dbReference type="Proteomes" id="UP000242699"/>
    </source>
</evidence>
<dbReference type="InterPro" id="IPR023187">
    <property type="entry name" value="Tscrpt_reg_MarR-type_CS"/>
</dbReference>
<keyword evidence="2" id="KW-0238">DNA-binding</keyword>
<dbReference type="InterPro" id="IPR036390">
    <property type="entry name" value="WH_DNA-bd_sf"/>
</dbReference>
<dbReference type="Gene3D" id="1.10.10.10">
    <property type="entry name" value="Winged helix-like DNA-binding domain superfamily/Winged helix DNA-binding domain"/>
    <property type="match status" value="1"/>
</dbReference>
<keyword evidence="1" id="KW-0805">Transcription regulation</keyword>
<dbReference type="Proteomes" id="UP000242699">
    <property type="component" value="Unassembled WGS sequence"/>
</dbReference>
<gene>
    <name evidence="5" type="ORF">C7B43_05665</name>
</gene>
<dbReference type="InterPro" id="IPR039422">
    <property type="entry name" value="MarR/SlyA-like"/>
</dbReference>
<reference evidence="5 6" key="1">
    <citation type="journal article" date="2014" name="BMC Genomics">
        <title>Comparison of environmental and isolate Sulfobacillus genomes reveals diverse carbon, sulfur, nitrogen, and hydrogen metabolisms.</title>
        <authorList>
            <person name="Justice N.B."/>
            <person name="Norman A."/>
            <person name="Brown C.T."/>
            <person name="Singh A."/>
            <person name="Thomas B.C."/>
            <person name="Banfield J.F."/>
        </authorList>
    </citation>
    <scope>NUCLEOTIDE SEQUENCE [LARGE SCALE GENOMIC DNA]</scope>
    <source>
        <strain evidence="5">AMDSBA1</strain>
    </source>
</reference>
<evidence type="ECO:0000259" key="4">
    <source>
        <dbReference type="PROSITE" id="PS50995"/>
    </source>
</evidence>
<dbReference type="EMBL" id="PXYT01000009">
    <property type="protein sequence ID" value="PSR30565.1"/>
    <property type="molecule type" value="Genomic_DNA"/>
</dbReference>
<dbReference type="SMART" id="SM00347">
    <property type="entry name" value="HTH_MARR"/>
    <property type="match status" value="1"/>
</dbReference>
<dbReference type="InterPro" id="IPR036388">
    <property type="entry name" value="WH-like_DNA-bd_sf"/>
</dbReference>
<dbReference type="PANTHER" id="PTHR33164">
    <property type="entry name" value="TRANSCRIPTIONAL REGULATOR, MARR FAMILY"/>
    <property type="match status" value="1"/>
</dbReference>
<comment type="caution">
    <text evidence="5">The sequence shown here is derived from an EMBL/GenBank/DDBJ whole genome shotgun (WGS) entry which is preliminary data.</text>
</comment>
<dbReference type="SUPFAM" id="SSF46785">
    <property type="entry name" value="Winged helix' DNA-binding domain"/>
    <property type="match status" value="1"/>
</dbReference>
<dbReference type="PRINTS" id="PR00598">
    <property type="entry name" value="HTHMARR"/>
</dbReference>
<name>A0A2T2X7W1_9FIRM</name>
<dbReference type="Pfam" id="PF01047">
    <property type="entry name" value="MarR"/>
    <property type="match status" value="1"/>
</dbReference>
<dbReference type="GO" id="GO:0003677">
    <property type="term" value="F:DNA binding"/>
    <property type="evidence" value="ECO:0007669"/>
    <property type="project" value="UniProtKB-KW"/>
</dbReference>
<evidence type="ECO:0000313" key="5">
    <source>
        <dbReference type="EMBL" id="PSR30565.1"/>
    </source>
</evidence>
<dbReference type="GO" id="GO:0006950">
    <property type="term" value="P:response to stress"/>
    <property type="evidence" value="ECO:0007669"/>
    <property type="project" value="TreeGrafter"/>
</dbReference>
<evidence type="ECO:0000256" key="3">
    <source>
        <dbReference type="ARBA" id="ARBA00023163"/>
    </source>
</evidence>
<evidence type="ECO:0000256" key="2">
    <source>
        <dbReference type="ARBA" id="ARBA00023125"/>
    </source>
</evidence>
<feature type="domain" description="HTH marR-type" evidence="4">
    <location>
        <begin position="4"/>
        <end position="136"/>
    </location>
</feature>
<protein>
    <submittedName>
        <fullName evidence="5">MarR family transcriptional regulator</fullName>
    </submittedName>
</protein>
<dbReference type="PROSITE" id="PS01117">
    <property type="entry name" value="HTH_MARR_1"/>
    <property type="match status" value="1"/>
</dbReference>
<keyword evidence="3" id="KW-0804">Transcription</keyword>
<proteinExistence type="predicted"/>
<sequence length="142" mass="16613">MGDRERYIEKLDQIFSRVGRRMRQRMSQETLTLGQYSLLKLLSDWGSMTVGEVAEQLDLSLASASAMIDRLVNQSLIDRFRSESDRRVVSVQLSSLGRMQIAELQKQRREFLDHLFSRMTEVDLKTLLELIERVEESSERDE</sequence>
<organism evidence="5 6">
    <name type="scientific">Sulfobacillus benefaciens</name>
    <dbReference type="NCBI Taxonomy" id="453960"/>
    <lineage>
        <taxon>Bacteria</taxon>
        <taxon>Bacillati</taxon>
        <taxon>Bacillota</taxon>
        <taxon>Clostridia</taxon>
        <taxon>Eubacteriales</taxon>
        <taxon>Clostridiales Family XVII. Incertae Sedis</taxon>
        <taxon>Sulfobacillus</taxon>
    </lineage>
</organism>
<dbReference type="PROSITE" id="PS50995">
    <property type="entry name" value="HTH_MARR_2"/>
    <property type="match status" value="1"/>
</dbReference>
<accession>A0A2T2X7W1</accession>
<dbReference type="InterPro" id="IPR000835">
    <property type="entry name" value="HTH_MarR-typ"/>
</dbReference>
<dbReference type="PANTHER" id="PTHR33164:SF99">
    <property type="entry name" value="MARR FAMILY REGULATORY PROTEIN"/>
    <property type="match status" value="1"/>
</dbReference>
<dbReference type="GO" id="GO:0003700">
    <property type="term" value="F:DNA-binding transcription factor activity"/>
    <property type="evidence" value="ECO:0007669"/>
    <property type="project" value="InterPro"/>
</dbReference>